<keyword evidence="1" id="KW-0812">Transmembrane</keyword>
<keyword evidence="3" id="KW-1185">Reference proteome</keyword>
<name>A0A2J6TAQ9_9HELO</name>
<proteinExistence type="predicted"/>
<evidence type="ECO:0000256" key="1">
    <source>
        <dbReference type="SAM" id="Phobius"/>
    </source>
</evidence>
<dbReference type="GO" id="GO:0016020">
    <property type="term" value="C:membrane"/>
    <property type="evidence" value="ECO:0007669"/>
    <property type="project" value="InterPro"/>
</dbReference>
<dbReference type="GeneID" id="36586173"/>
<keyword evidence="1" id="KW-0472">Membrane</keyword>
<gene>
    <name evidence="2" type="ORF">K444DRAFT_589280</name>
</gene>
<reference evidence="2 3" key="1">
    <citation type="submission" date="2016-04" db="EMBL/GenBank/DDBJ databases">
        <title>A degradative enzymes factory behind the ericoid mycorrhizal symbiosis.</title>
        <authorList>
            <consortium name="DOE Joint Genome Institute"/>
            <person name="Martino E."/>
            <person name="Morin E."/>
            <person name="Grelet G."/>
            <person name="Kuo A."/>
            <person name="Kohler A."/>
            <person name="Daghino S."/>
            <person name="Barry K."/>
            <person name="Choi C."/>
            <person name="Cichocki N."/>
            <person name="Clum A."/>
            <person name="Copeland A."/>
            <person name="Hainaut M."/>
            <person name="Haridas S."/>
            <person name="Labutti K."/>
            <person name="Lindquist E."/>
            <person name="Lipzen A."/>
            <person name="Khouja H.-R."/>
            <person name="Murat C."/>
            <person name="Ohm R."/>
            <person name="Olson A."/>
            <person name="Spatafora J."/>
            <person name="Veneault-Fourrey C."/>
            <person name="Henrissat B."/>
            <person name="Grigoriev I."/>
            <person name="Martin F."/>
            <person name="Perotto S."/>
        </authorList>
    </citation>
    <scope>NUCLEOTIDE SEQUENCE [LARGE SCALE GENOMIC DNA]</scope>
    <source>
        <strain evidence="2 3">E</strain>
    </source>
</reference>
<evidence type="ECO:0000313" key="3">
    <source>
        <dbReference type="Proteomes" id="UP000235371"/>
    </source>
</evidence>
<dbReference type="InterPro" id="IPR002523">
    <property type="entry name" value="MgTranspt_CorA/ZnTranspt_ZntB"/>
</dbReference>
<protein>
    <recommendedName>
        <fullName evidence="4">Cora-domain-containing protein</fullName>
    </recommendedName>
</protein>
<dbReference type="Proteomes" id="UP000235371">
    <property type="component" value="Unassembled WGS sequence"/>
</dbReference>
<feature type="transmembrane region" description="Helical" evidence="1">
    <location>
        <begin position="486"/>
        <end position="515"/>
    </location>
</feature>
<evidence type="ECO:0008006" key="4">
    <source>
        <dbReference type="Google" id="ProtNLM"/>
    </source>
</evidence>
<sequence>MANSLEKVTATYSTLLQRLAKTSTNYKALDEFLGKATDHSSQTPAKFTVVHIPSGLPISPGIQFDQFEGTANLAQELEQPEGKESCRLFIVENVCAQAINILGEKFDIDPQFFADHLNNEPWYRIANVAERIPALPSTQKSHDFLQLRYIEPRQVSNHPDLFHGNHPFVVHKENADIPDDESVASDAKSFMKPDETTTRIPRKAGKLTPRVRKGREFEPLLCTRQVITVWFKKTEGGSKGWTGVILLDPPFTLPPGNIYCEPAGHRSFNRRASLLDEAEDTIPPTSNREALAGHLNERFSNNPSLLESAKSDCFFILGDVYRLVASNWIVINEYVNRELATIEYILEKEEPTFRDLEIYLKDLYIYRRRVTRYHELITQAKEQCTTRGQVSWSRDQISPISLEHAQDMEADFIYLQDKVLATSRRTEKNIDLLTALVSIGEGKQALDENHALARLSLLATVFLPFSTVATIFSIQGGYGPGEGMFWLFWAIAIPLTCLILVLSALYYGIGVSILGRMVRTLKLRRR</sequence>
<dbReference type="EMBL" id="KZ613791">
    <property type="protein sequence ID" value="PMD60124.1"/>
    <property type="molecule type" value="Genomic_DNA"/>
</dbReference>
<dbReference type="RefSeq" id="XP_024737028.1">
    <property type="nucleotide sequence ID" value="XM_024878096.1"/>
</dbReference>
<dbReference type="GO" id="GO:0046873">
    <property type="term" value="F:metal ion transmembrane transporter activity"/>
    <property type="evidence" value="ECO:0007669"/>
    <property type="project" value="InterPro"/>
</dbReference>
<dbReference type="OrthoDB" id="5428055at2759"/>
<dbReference type="InParanoid" id="A0A2J6TAQ9"/>
<dbReference type="AlphaFoldDB" id="A0A2J6TAQ9"/>
<organism evidence="2 3">
    <name type="scientific">Hyaloscypha bicolor E</name>
    <dbReference type="NCBI Taxonomy" id="1095630"/>
    <lineage>
        <taxon>Eukaryota</taxon>
        <taxon>Fungi</taxon>
        <taxon>Dikarya</taxon>
        <taxon>Ascomycota</taxon>
        <taxon>Pezizomycotina</taxon>
        <taxon>Leotiomycetes</taxon>
        <taxon>Helotiales</taxon>
        <taxon>Hyaloscyphaceae</taxon>
        <taxon>Hyaloscypha</taxon>
        <taxon>Hyaloscypha bicolor</taxon>
    </lineage>
</organism>
<feature type="transmembrane region" description="Helical" evidence="1">
    <location>
        <begin position="452"/>
        <end position="474"/>
    </location>
</feature>
<dbReference type="Pfam" id="PF01544">
    <property type="entry name" value="CorA"/>
    <property type="match status" value="1"/>
</dbReference>
<evidence type="ECO:0000313" key="2">
    <source>
        <dbReference type="EMBL" id="PMD60124.1"/>
    </source>
</evidence>
<dbReference type="Gene3D" id="1.20.58.340">
    <property type="entry name" value="Magnesium transport protein CorA, transmembrane region"/>
    <property type="match status" value="1"/>
</dbReference>
<keyword evidence="1" id="KW-1133">Transmembrane helix</keyword>
<accession>A0A2J6TAQ9</accession>